<keyword evidence="2" id="KW-0812">Transmembrane</keyword>
<keyword evidence="4" id="KW-1185">Reference proteome</keyword>
<evidence type="ECO:0000313" key="4">
    <source>
        <dbReference type="Proteomes" id="UP000714275"/>
    </source>
</evidence>
<proteinExistence type="predicted"/>
<evidence type="ECO:0000256" key="2">
    <source>
        <dbReference type="SAM" id="Phobius"/>
    </source>
</evidence>
<dbReference type="PROSITE" id="PS51257">
    <property type="entry name" value="PROKAR_LIPOPROTEIN"/>
    <property type="match status" value="1"/>
</dbReference>
<dbReference type="AlphaFoldDB" id="A0A9P6ZRE1"/>
<feature type="region of interest" description="Disordered" evidence="1">
    <location>
        <begin position="131"/>
        <end position="166"/>
    </location>
</feature>
<name>A0A9P6ZRE1_9AGAM</name>
<evidence type="ECO:0000313" key="3">
    <source>
        <dbReference type="EMBL" id="KAG1775093.1"/>
    </source>
</evidence>
<evidence type="ECO:0000256" key="1">
    <source>
        <dbReference type="SAM" id="MobiDB-lite"/>
    </source>
</evidence>
<feature type="transmembrane region" description="Helical" evidence="2">
    <location>
        <begin position="169"/>
        <end position="194"/>
    </location>
</feature>
<protein>
    <submittedName>
        <fullName evidence="3">Uncharacterized protein</fullName>
    </submittedName>
</protein>
<feature type="compositionally biased region" description="Low complexity" evidence="1">
    <location>
        <begin position="138"/>
        <end position="166"/>
    </location>
</feature>
<accession>A0A9P6ZRE1</accession>
<keyword evidence="2" id="KW-1133">Transmembrane helix</keyword>
<dbReference type="EMBL" id="JABBWD010000036">
    <property type="protein sequence ID" value="KAG1775093.1"/>
    <property type="molecule type" value="Genomic_DNA"/>
</dbReference>
<organism evidence="3 4">
    <name type="scientific">Suillus placidus</name>
    <dbReference type="NCBI Taxonomy" id="48579"/>
    <lineage>
        <taxon>Eukaryota</taxon>
        <taxon>Fungi</taxon>
        <taxon>Dikarya</taxon>
        <taxon>Basidiomycota</taxon>
        <taxon>Agaricomycotina</taxon>
        <taxon>Agaricomycetes</taxon>
        <taxon>Agaricomycetidae</taxon>
        <taxon>Boletales</taxon>
        <taxon>Suillineae</taxon>
        <taxon>Suillaceae</taxon>
        <taxon>Suillus</taxon>
    </lineage>
</organism>
<gene>
    <name evidence="3" type="ORF">EV702DRAFT_460834</name>
</gene>
<keyword evidence="2" id="KW-0472">Membrane</keyword>
<dbReference type="OrthoDB" id="2796893at2759"/>
<reference evidence="3" key="1">
    <citation type="journal article" date="2020" name="New Phytol.">
        <title>Comparative genomics reveals dynamic genome evolution in host specialist ectomycorrhizal fungi.</title>
        <authorList>
            <person name="Lofgren L.A."/>
            <person name="Nguyen N.H."/>
            <person name="Vilgalys R."/>
            <person name="Ruytinx J."/>
            <person name="Liao H.L."/>
            <person name="Branco S."/>
            <person name="Kuo A."/>
            <person name="LaButti K."/>
            <person name="Lipzen A."/>
            <person name="Andreopoulos W."/>
            <person name="Pangilinan J."/>
            <person name="Riley R."/>
            <person name="Hundley H."/>
            <person name="Na H."/>
            <person name="Barry K."/>
            <person name="Grigoriev I.V."/>
            <person name="Stajich J.E."/>
            <person name="Kennedy P.G."/>
        </authorList>
    </citation>
    <scope>NUCLEOTIDE SEQUENCE</scope>
    <source>
        <strain evidence="3">DOB743</strain>
    </source>
</reference>
<dbReference type="Proteomes" id="UP000714275">
    <property type="component" value="Unassembled WGS sequence"/>
</dbReference>
<sequence>MTVRATRLVLLSPMSRLRALGTACGFSLFLGCKLMCALQDYDQPALNSGYSYSLPNSSTANACYCSWSSYNLMMACTLCQSTNNSVVWERIFPFGYVLAGDASIPYWATTDPTTWTYSTFNIQDASATYQKNPSDITPSASSSSSGSSSSSPSSSSSSKSSPSSDSINVGGIVGVTVGTLAALSFFAIGAYLVYRRHVYKKGVYASVINQQPFIDRGDGAATRMTHNHFPSDSSNFSQAFGSPALYGQSLSPSQYGTVYSPQPQMAYPSLQGTFSPPPRTVGCFVFWTVGRAKFTVM</sequence>
<comment type="caution">
    <text evidence="3">The sequence shown here is derived from an EMBL/GenBank/DDBJ whole genome shotgun (WGS) entry which is preliminary data.</text>
</comment>